<dbReference type="STRING" id="3088.A0A383WBK3"/>
<sequence length="398" mass="43925">MRKSEGGGFMSSLSALDAFPKVNEDFFKKTMSGGVITLVASFLMALLFFSELRLYLAPQTTHELVVDTSRGAHIDINFDVTFPKMPCSWLSLDAMDISGEMHLDVASHDIKKQRLGPGGAPVSTTEVHNVHQTQKKQKDGQNVTCASCYGAESEQYKCCNTCDDVREAYQAKGWVLNNVQNIEQCKDDGYLQMINEQQGEGCHMWGHLSVNKVAGNFHFAAGHSYQSGSMHIHDMAPFNDKVLDFTHKVHSLSFGQPYPGMKNPLDGVMQLVPQKATGGHPGQKAPTGMFQYFLKVVPTDYIDKAGIRTNTNQFSVTENFRESAEPAAGGRSLPGVFFFYDLSPIKVHIQEQRASFLHFLTNVCAIVGGIFAVSGLIDGTVYQAEQVIRKKIELGKHS</sequence>
<evidence type="ECO:0000256" key="4">
    <source>
        <dbReference type="ARBA" id="ARBA00023136"/>
    </source>
</evidence>
<keyword evidence="3 5" id="KW-1133">Transmembrane helix</keyword>
<keyword evidence="2 5" id="KW-0812">Transmembrane</keyword>
<dbReference type="Pfam" id="PF07970">
    <property type="entry name" value="COPIIcoated_ERV"/>
    <property type="match status" value="1"/>
</dbReference>
<evidence type="ECO:0000256" key="2">
    <source>
        <dbReference type="ARBA" id="ARBA00022692"/>
    </source>
</evidence>
<evidence type="ECO:0000256" key="5">
    <source>
        <dbReference type="SAM" id="Phobius"/>
    </source>
</evidence>
<evidence type="ECO:0000313" key="9">
    <source>
        <dbReference type="Proteomes" id="UP000256970"/>
    </source>
</evidence>
<dbReference type="GO" id="GO:0030134">
    <property type="term" value="C:COPII-coated ER to Golgi transport vesicle"/>
    <property type="evidence" value="ECO:0007669"/>
    <property type="project" value="TreeGrafter"/>
</dbReference>
<proteinExistence type="predicted"/>
<dbReference type="InterPro" id="IPR039542">
    <property type="entry name" value="Erv_N"/>
</dbReference>
<comment type="subcellular location">
    <subcellularLocation>
        <location evidence="1">Membrane</location>
    </subcellularLocation>
</comment>
<dbReference type="EMBL" id="FNXT01001215">
    <property type="protein sequence ID" value="SZX74469.1"/>
    <property type="molecule type" value="Genomic_DNA"/>
</dbReference>
<evidence type="ECO:0000259" key="6">
    <source>
        <dbReference type="Pfam" id="PF07970"/>
    </source>
</evidence>
<feature type="transmembrane region" description="Helical" evidence="5">
    <location>
        <begin position="30"/>
        <end position="49"/>
    </location>
</feature>
<dbReference type="InterPro" id="IPR012936">
    <property type="entry name" value="Erv_C"/>
</dbReference>
<name>A0A383WBK3_TETOB</name>
<gene>
    <name evidence="8" type="ORF">BQ4739_LOCUS14738</name>
</gene>
<evidence type="ECO:0000313" key="8">
    <source>
        <dbReference type="EMBL" id="SZX74469.1"/>
    </source>
</evidence>
<feature type="domain" description="Endoplasmic reticulum vesicle transporter C-terminal" evidence="6">
    <location>
        <begin position="148"/>
        <end position="378"/>
    </location>
</feature>
<keyword evidence="9" id="KW-1185">Reference proteome</keyword>
<accession>A0A383WBK3</accession>
<dbReference type="GO" id="GO:0016020">
    <property type="term" value="C:membrane"/>
    <property type="evidence" value="ECO:0007669"/>
    <property type="project" value="UniProtKB-SubCell"/>
</dbReference>
<evidence type="ECO:0008006" key="10">
    <source>
        <dbReference type="Google" id="ProtNLM"/>
    </source>
</evidence>
<keyword evidence="4 5" id="KW-0472">Membrane</keyword>
<reference evidence="8 9" key="1">
    <citation type="submission" date="2016-10" db="EMBL/GenBank/DDBJ databases">
        <authorList>
            <person name="Cai Z."/>
        </authorList>
    </citation>
    <scope>NUCLEOTIDE SEQUENCE [LARGE SCALE GENOMIC DNA]</scope>
</reference>
<feature type="transmembrane region" description="Helical" evidence="5">
    <location>
        <begin position="356"/>
        <end position="377"/>
    </location>
</feature>
<evidence type="ECO:0000256" key="1">
    <source>
        <dbReference type="ARBA" id="ARBA00004370"/>
    </source>
</evidence>
<feature type="domain" description="Endoplasmic reticulum vesicle transporter N-terminal" evidence="7">
    <location>
        <begin position="13"/>
        <end position="102"/>
    </location>
</feature>
<dbReference type="InterPro" id="IPR045888">
    <property type="entry name" value="Erv"/>
</dbReference>
<dbReference type="Proteomes" id="UP000256970">
    <property type="component" value="Unassembled WGS sequence"/>
</dbReference>
<dbReference type="Pfam" id="PF13850">
    <property type="entry name" value="ERGIC_N"/>
    <property type="match status" value="1"/>
</dbReference>
<dbReference type="PANTHER" id="PTHR10984:SF82">
    <property type="entry name" value="ENDOPLASMIC RETICULUM VESICLE TRANSPORTER PROTEIN"/>
    <property type="match status" value="1"/>
</dbReference>
<evidence type="ECO:0000256" key="3">
    <source>
        <dbReference type="ARBA" id="ARBA00022989"/>
    </source>
</evidence>
<evidence type="ECO:0000259" key="7">
    <source>
        <dbReference type="Pfam" id="PF13850"/>
    </source>
</evidence>
<dbReference type="GO" id="GO:0005783">
    <property type="term" value="C:endoplasmic reticulum"/>
    <property type="evidence" value="ECO:0007669"/>
    <property type="project" value="TreeGrafter"/>
</dbReference>
<dbReference type="PANTHER" id="PTHR10984">
    <property type="entry name" value="ENDOPLASMIC RETICULUM-GOLGI INTERMEDIATE COMPARTMENT PROTEIN"/>
    <property type="match status" value="1"/>
</dbReference>
<organism evidence="8 9">
    <name type="scientific">Tetradesmus obliquus</name>
    <name type="common">Green alga</name>
    <name type="synonym">Acutodesmus obliquus</name>
    <dbReference type="NCBI Taxonomy" id="3088"/>
    <lineage>
        <taxon>Eukaryota</taxon>
        <taxon>Viridiplantae</taxon>
        <taxon>Chlorophyta</taxon>
        <taxon>core chlorophytes</taxon>
        <taxon>Chlorophyceae</taxon>
        <taxon>CS clade</taxon>
        <taxon>Sphaeropleales</taxon>
        <taxon>Scenedesmaceae</taxon>
        <taxon>Tetradesmus</taxon>
    </lineage>
</organism>
<dbReference type="AlphaFoldDB" id="A0A383WBK3"/>
<protein>
    <recommendedName>
        <fullName evidence="10">Endoplasmic reticulum vesicle transporter C-terminal domain-containing protein</fullName>
    </recommendedName>
</protein>